<sequence>MGVFTQSVAVGRSSAGVPEQLEWNGRTYVVAAEPVRWFERRRWWAEERRAERGRGAGLVDHEVWRVQVRLARAPRSPLLTLDISHHLDSGRWRLIQIHDAVRQDLRESA</sequence>
<feature type="domain" description="DUF6504" evidence="1">
    <location>
        <begin position="7"/>
        <end position="99"/>
    </location>
</feature>
<dbReference type="AlphaFoldDB" id="A0A1I7MFV2"/>
<gene>
    <name evidence="2" type="ORF">SAMN04487966_10231</name>
</gene>
<name>A0A1I7MFV2_9MICC</name>
<reference evidence="2 3" key="1">
    <citation type="submission" date="2016-10" db="EMBL/GenBank/DDBJ databases">
        <authorList>
            <person name="de Groot N.N."/>
        </authorList>
    </citation>
    <scope>NUCLEOTIDE SEQUENCE [LARGE SCALE GENOMIC DNA]</scope>
    <source>
        <strain evidence="2 3">CGMCC 1.7054</strain>
    </source>
</reference>
<dbReference type="RefSeq" id="WP_091694081.1">
    <property type="nucleotide sequence ID" value="NZ_CP136963.1"/>
</dbReference>
<dbReference type="OrthoDB" id="5190586at2"/>
<proteinExistence type="predicted"/>
<organism evidence="2 3">
    <name type="scientific">Micrococcus terreus</name>
    <dbReference type="NCBI Taxonomy" id="574650"/>
    <lineage>
        <taxon>Bacteria</taxon>
        <taxon>Bacillati</taxon>
        <taxon>Actinomycetota</taxon>
        <taxon>Actinomycetes</taxon>
        <taxon>Micrococcales</taxon>
        <taxon>Micrococcaceae</taxon>
        <taxon>Micrococcus</taxon>
    </lineage>
</organism>
<dbReference type="EMBL" id="FPCG01000002">
    <property type="protein sequence ID" value="SFV20814.1"/>
    <property type="molecule type" value="Genomic_DNA"/>
</dbReference>
<dbReference type="InterPro" id="IPR045443">
    <property type="entry name" value="DUF6504"/>
</dbReference>
<accession>A0A1I7MFV2</accession>
<keyword evidence="3" id="KW-1185">Reference proteome</keyword>
<protein>
    <recommendedName>
        <fullName evidence="1">DUF6504 domain-containing protein</fullName>
    </recommendedName>
</protein>
<dbReference type="STRING" id="574650.SAMN04487966_10231"/>
<evidence type="ECO:0000259" key="1">
    <source>
        <dbReference type="Pfam" id="PF20114"/>
    </source>
</evidence>
<dbReference type="Pfam" id="PF20114">
    <property type="entry name" value="DUF6504"/>
    <property type="match status" value="1"/>
</dbReference>
<evidence type="ECO:0000313" key="3">
    <source>
        <dbReference type="Proteomes" id="UP000198881"/>
    </source>
</evidence>
<evidence type="ECO:0000313" key="2">
    <source>
        <dbReference type="EMBL" id="SFV20814.1"/>
    </source>
</evidence>
<dbReference type="Proteomes" id="UP000198881">
    <property type="component" value="Unassembled WGS sequence"/>
</dbReference>